<dbReference type="EMBL" id="NIBG01000005">
    <property type="protein sequence ID" value="PAB59921.1"/>
    <property type="molecule type" value="Genomic_DNA"/>
</dbReference>
<dbReference type="OrthoDB" id="25353at2"/>
<dbReference type="RefSeq" id="WP_095132822.1">
    <property type="nucleotide sequence ID" value="NZ_NIBG01000005.1"/>
</dbReference>
<dbReference type="InterPro" id="IPR036188">
    <property type="entry name" value="FAD/NAD-bd_sf"/>
</dbReference>
<dbReference type="Pfam" id="PF07992">
    <property type="entry name" value="Pyr_redox_2"/>
    <property type="match status" value="1"/>
</dbReference>
<dbReference type="PANTHER" id="PTHR42685">
    <property type="entry name" value="GERANYLGERANYL DIPHOSPHATE REDUCTASE"/>
    <property type="match status" value="1"/>
</dbReference>
<protein>
    <recommendedName>
        <fullName evidence="1">FAD/NAD(P)-binding domain-containing protein</fullName>
    </recommendedName>
</protein>
<gene>
    <name evidence="2" type="ORF">CCE28_08180</name>
</gene>
<dbReference type="InterPro" id="IPR050407">
    <property type="entry name" value="Geranylgeranyl_reductase"/>
</dbReference>
<dbReference type="InterPro" id="IPR023753">
    <property type="entry name" value="FAD/NAD-binding_dom"/>
</dbReference>
<evidence type="ECO:0000259" key="1">
    <source>
        <dbReference type="Pfam" id="PF07992"/>
    </source>
</evidence>
<accession>A0A267MK02</accession>
<dbReference type="GO" id="GO:0016491">
    <property type="term" value="F:oxidoreductase activity"/>
    <property type="evidence" value="ECO:0007669"/>
    <property type="project" value="InterPro"/>
</dbReference>
<name>A0A267MK02_9FIRM</name>
<comment type="caution">
    <text evidence="2">The sequence shown here is derived from an EMBL/GenBank/DDBJ whole genome shotgun (WGS) entry which is preliminary data.</text>
</comment>
<proteinExistence type="predicted"/>
<evidence type="ECO:0000313" key="3">
    <source>
        <dbReference type="Proteomes" id="UP000216024"/>
    </source>
</evidence>
<dbReference type="PROSITE" id="PS51257">
    <property type="entry name" value="PROKAR_LIPOPROTEIN"/>
    <property type="match status" value="1"/>
</dbReference>
<dbReference type="Gene3D" id="3.50.50.60">
    <property type="entry name" value="FAD/NAD(P)-binding domain"/>
    <property type="match status" value="1"/>
</dbReference>
<dbReference type="Proteomes" id="UP000216024">
    <property type="component" value="Unassembled WGS sequence"/>
</dbReference>
<feature type="domain" description="FAD/NAD(P)-binding" evidence="1">
    <location>
        <begin position="1"/>
        <end position="142"/>
    </location>
</feature>
<sequence length="351" mass="40590">MKVAIIGAGLAGLSCAHALESLKIDFHIFEKNLENYYLEYSIATMKLQNLFRKDLIKHIKKTMGLKLTPLDKLHTIEMYSQNSSFQVCGNLGYIFQRGSFNENTLEKQIMSQLKTKINYNSHIEIDHIKNEYDYIVVATGTNKIPKKYNLWTNTFSAYTRIGKMVGDFRTDLLKMWINKDYCNNAFAYLIPNNSKESFAMLVVDNISHPELDFYWKKFLDTVPLEGTLISTFDVYKDTGFMSNLVHENVIFVGDAAGFCDNFLGFGAMGAIHSGYAAAQHIGHNLDYEKEMTRQIEYIRNMDYYRKAMNNMDNKDLDHLINILDLPILKGVIYKNPFFRMDKMAPLVKKHF</sequence>
<dbReference type="AlphaFoldDB" id="A0A267MK02"/>
<keyword evidence="3" id="KW-1185">Reference proteome</keyword>
<reference evidence="2 3" key="1">
    <citation type="submission" date="2017-06" db="EMBL/GenBank/DDBJ databases">
        <title>Draft genome sequence of anaerobic fermentative bacterium Anaeromicrobium sediminis DY2726D isolated from West Pacific Ocean sediments.</title>
        <authorList>
            <person name="Zeng X."/>
        </authorList>
    </citation>
    <scope>NUCLEOTIDE SEQUENCE [LARGE SCALE GENOMIC DNA]</scope>
    <source>
        <strain evidence="2 3">DY2726D</strain>
    </source>
</reference>
<dbReference type="SUPFAM" id="SSF51905">
    <property type="entry name" value="FAD/NAD(P)-binding domain"/>
    <property type="match status" value="1"/>
</dbReference>
<organism evidence="2 3">
    <name type="scientific">Anaeromicrobium sediminis</name>
    <dbReference type="NCBI Taxonomy" id="1478221"/>
    <lineage>
        <taxon>Bacteria</taxon>
        <taxon>Bacillati</taxon>
        <taxon>Bacillota</taxon>
        <taxon>Clostridia</taxon>
        <taxon>Peptostreptococcales</taxon>
        <taxon>Thermotaleaceae</taxon>
        <taxon>Anaeromicrobium</taxon>
    </lineage>
</organism>
<dbReference type="PANTHER" id="PTHR42685:SF22">
    <property type="entry name" value="CONDITIONED MEDIUM FACTOR RECEPTOR 1"/>
    <property type="match status" value="1"/>
</dbReference>
<evidence type="ECO:0000313" key="2">
    <source>
        <dbReference type="EMBL" id="PAB59921.1"/>
    </source>
</evidence>